<keyword evidence="3" id="KW-1185">Reference proteome</keyword>
<feature type="region of interest" description="Disordered" evidence="1">
    <location>
        <begin position="1"/>
        <end position="20"/>
    </location>
</feature>
<evidence type="ECO:0000256" key="1">
    <source>
        <dbReference type="SAM" id="MobiDB-lite"/>
    </source>
</evidence>
<gene>
    <name evidence="2" type="ORF">VNO77_11011</name>
</gene>
<proteinExistence type="predicted"/>
<reference evidence="2 3" key="1">
    <citation type="submission" date="2024-01" db="EMBL/GenBank/DDBJ databases">
        <title>The genomes of 5 underutilized Papilionoideae crops provide insights into root nodulation and disease resistanc.</title>
        <authorList>
            <person name="Jiang F."/>
        </authorList>
    </citation>
    <scope>NUCLEOTIDE SEQUENCE [LARGE SCALE GENOMIC DNA]</scope>
    <source>
        <strain evidence="2">LVBAO_FW01</strain>
        <tissue evidence="2">Leaves</tissue>
    </source>
</reference>
<protein>
    <submittedName>
        <fullName evidence="2">Uncharacterized protein</fullName>
    </submittedName>
</protein>
<feature type="compositionally biased region" description="Polar residues" evidence="1">
    <location>
        <begin position="1"/>
        <end position="18"/>
    </location>
</feature>
<dbReference type="EMBL" id="JAYMYQ010000002">
    <property type="protein sequence ID" value="KAK7351499.1"/>
    <property type="molecule type" value="Genomic_DNA"/>
</dbReference>
<dbReference type="PANTHER" id="PTHR33108">
    <property type="entry name" value="OS01G0745000 PROTEIN"/>
    <property type="match status" value="1"/>
</dbReference>
<organism evidence="2 3">
    <name type="scientific">Canavalia gladiata</name>
    <name type="common">Sword bean</name>
    <name type="synonym">Dolichos gladiatus</name>
    <dbReference type="NCBI Taxonomy" id="3824"/>
    <lineage>
        <taxon>Eukaryota</taxon>
        <taxon>Viridiplantae</taxon>
        <taxon>Streptophyta</taxon>
        <taxon>Embryophyta</taxon>
        <taxon>Tracheophyta</taxon>
        <taxon>Spermatophyta</taxon>
        <taxon>Magnoliopsida</taxon>
        <taxon>eudicotyledons</taxon>
        <taxon>Gunneridae</taxon>
        <taxon>Pentapetalae</taxon>
        <taxon>rosids</taxon>
        <taxon>fabids</taxon>
        <taxon>Fabales</taxon>
        <taxon>Fabaceae</taxon>
        <taxon>Papilionoideae</taxon>
        <taxon>50 kb inversion clade</taxon>
        <taxon>NPAAA clade</taxon>
        <taxon>indigoferoid/millettioid clade</taxon>
        <taxon>Phaseoleae</taxon>
        <taxon>Canavalia</taxon>
    </lineage>
</organism>
<comment type="caution">
    <text evidence="2">The sequence shown here is derived from an EMBL/GenBank/DDBJ whole genome shotgun (WGS) entry which is preliminary data.</text>
</comment>
<dbReference type="Proteomes" id="UP001367508">
    <property type="component" value="Unassembled WGS sequence"/>
</dbReference>
<sequence>MAPCNANQLGGSSSTKKTNGIRRTVSDISITFERNKEAVVEAEQIPTTMSEVENAKCECCGMCEECTHEYMERVRDTFSGKLICGLCAEAVNVEMEKNGGKREKAVKEHMSVCVKFNRLGRSYPALYQAQHVKEILKKTPRSTTMFTTPHKHF</sequence>
<dbReference type="Pfam" id="PF07911">
    <property type="entry name" value="DUF1677"/>
    <property type="match status" value="1"/>
</dbReference>
<evidence type="ECO:0000313" key="3">
    <source>
        <dbReference type="Proteomes" id="UP001367508"/>
    </source>
</evidence>
<evidence type="ECO:0000313" key="2">
    <source>
        <dbReference type="EMBL" id="KAK7351499.1"/>
    </source>
</evidence>
<dbReference type="InterPro" id="IPR012876">
    <property type="entry name" value="DUF1677_pln"/>
</dbReference>
<dbReference type="AlphaFoldDB" id="A0AAN9QY12"/>
<accession>A0AAN9QY12</accession>
<name>A0AAN9QY12_CANGL</name>
<dbReference type="PANTHER" id="PTHR33108:SF51">
    <property type="entry name" value="DUF1677 FAMILY PROTEIN (DUF1677)"/>
    <property type="match status" value="1"/>
</dbReference>